<evidence type="ECO:0000313" key="3">
    <source>
        <dbReference type="Proteomes" id="UP000078561"/>
    </source>
</evidence>
<dbReference type="GO" id="GO:0006633">
    <property type="term" value="P:fatty acid biosynthetic process"/>
    <property type="evidence" value="ECO:0007669"/>
    <property type="project" value="InterPro"/>
</dbReference>
<dbReference type="OrthoDB" id="426718at2759"/>
<name>A0A163KWV4_ABSGL</name>
<dbReference type="GO" id="GO:0006085">
    <property type="term" value="P:acetyl-CoA biosynthetic process"/>
    <property type="evidence" value="ECO:0007669"/>
    <property type="project" value="TreeGrafter"/>
</dbReference>
<evidence type="ECO:0000313" key="2">
    <source>
        <dbReference type="EMBL" id="SAM01120.1"/>
    </source>
</evidence>
<dbReference type="GO" id="GO:0005759">
    <property type="term" value="C:mitochondrial matrix"/>
    <property type="evidence" value="ECO:0007669"/>
    <property type="project" value="TreeGrafter"/>
</dbReference>
<dbReference type="InParanoid" id="A0A163KWV4"/>
<organism evidence="2">
    <name type="scientific">Absidia glauca</name>
    <name type="common">Pin mould</name>
    <dbReference type="NCBI Taxonomy" id="4829"/>
    <lineage>
        <taxon>Eukaryota</taxon>
        <taxon>Fungi</taxon>
        <taxon>Fungi incertae sedis</taxon>
        <taxon>Mucoromycota</taxon>
        <taxon>Mucoromycotina</taxon>
        <taxon>Mucoromycetes</taxon>
        <taxon>Mucorales</taxon>
        <taxon>Cunninghamellaceae</taxon>
        <taxon>Absidia</taxon>
    </lineage>
</organism>
<gene>
    <name evidence="2" type="primary">ABSGL_06857.1 scaffold 8678</name>
</gene>
<feature type="domain" description="Malonyl-CoA decarboxylase C-terminal" evidence="1">
    <location>
        <begin position="195"/>
        <end position="437"/>
    </location>
</feature>
<dbReference type="GO" id="GO:0050080">
    <property type="term" value="F:malonyl-CoA decarboxylase activity"/>
    <property type="evidence" value="ECO:0007669"/>
    <property type="project" value="InterPro"/>
</dbReference>
<dbReference type="EMBL" id="LT553503">
    <property type="protein sequence ID" value="SAM01120.1"/>
    <property type="molecule type" value="Genomic_DNA"/>
</dbReference>
<dbReference type="PANTHER" id="PTHR28641:SF1">
    <property type="entry name" value="MALONYL-COA DECARBOXYLASE, MITOCHONDRIAL"/>
    <property type="match status" value="1"/>
</dbReference>
<accession>A0A163KWV4</accession>
<reference evidence="2" key="1">
    <citation type="submission" date="2016-04" db="EMBL/GenBank/DDBJ databases">
        <authorList>
            <person name="Evans L.H."/>
            <person name="Alamgir A."/>
            <person name="Owens N."/>
            <person name="Weber N.D."/>
            <person name="Virtaneva K."/>
            <person name="Barbian K."/>
            <person name="Babar A."/>
            <person name="Rosenke K."/>
        </authorList>
    </citation>
    <scope>NUCLEOTIDE SEQUENCE [LARGE SCALE GENOMIC DNA]</scope>
    <source>
        <strain evidence="2">CBS 101.48</strain>
    </source>
</reference>
<dbReference type="Pfam" id="PF05292">
    <property type="entry name" value="MCD"/>
    <property type="match status" value="1"/>
</dbReference>
<protein>
    <recommendedName>
        <fullName evidence="1">Malonyl-CoA decarboxylase C-terminal domain-containing protein</fullName>
    </recommendedName>
</protein>
<dbReference type="Proteomes" id="UP000078561">
    <property type="component" value="Unassembled WGS sequence"/>
</dbReference>
<sequence>MQKPSIQYRFISNVLKHRCYSSYSLPHIIQPKPTLNSSNCRYSEKKTSTSAYWSLLEQDKRNDFTFNVESSKAAIHDATFMQRLLLQAVDRHTTPPDTQSALISQCHDFFQLLDTPDQLLFLRHFSNSYHHQQSIVTFLHSLYQLPGGVKRIIDFRGSLLTLLRHYPCEHSILAPLESILKSSIKVKLLSSDSQLSIGRITWQSASPEVIEKLCRYEAVHAVSGLQDIKRRLAPDRRVYALFAKGLPKEPLVFVHVALVSELSNSIQTILEPYNRSTNHNIHDSRYAICYSITTQQGLGGIHLGNYLIRRVVDQLQQTYSQIHTFATLSPIPGFRQWLNEQLSKDPSLWEQLVQAGGTTHWEQMIKDVPKDSPLATKLLHLCARYILDAKRPNNGSLDPVANFHLRNGACAHQLHWQGDVSDKGVNESFGIMINYNYIPSKLDDHHNQYINHGTIFVSEPQSSPSRCLSDYIGRGAVLMD</sequence>
<dbReference type="InterPro" id="IPR007956">
    <property type="entry name" value="Malonyl_CoA_deC_C"/>
</dbReference>
<keyword evidence="3" id="KW-1185">Reference proteome</keyword>
<dbReference type="GO" id="GO:0005782">
    <property type="term" value="C:peroxisomal matrix"/>
    <property type="evidence" value="ECO:0007669"/>
    <property type="project" value="TreeGrafter"/>
</dbReference>
<dbReference type="STRING" id="4829.A0A163KWV4"/>
<evidence type="ECO:0000259" key="1">
    <source>
        <dbReference type="Pfam" id="PF05292"/>
    </source>
</evidence>
<dbReference type="Gene3D" id="3.40.630.150">
    <property type="entry name" value="Malonyl-CoA decarboxylase, catalytic domain"/>
    <property type="match status" value="1"/>
</dbReference>
<dbReference type="InterPro" id="IPR038917">
    <property type="entry name" value="Malonyl_CoA_deC"/>
</dbReference>
<dbReference type="AlphaFoldDB" id="A0A163KWV4"/>
<proteinExistence type="predicted"/>
<dbReference type="InterPro" id="IPR042303">
    <property type="entry name" value="Malonyl_CoA_deC_C_sf"/>
</dbReference>
<dbReference type="GO" id="GO:2001294">
    <property type="term" value="P:malonyl-CoA catabolic process"/>
    <property type="evidence" value="ECO:0007669"/>
    <property type="project" value="TreeGrafter"/>
</dbReference>
<dbReference type="OMA" id="CEQFAPD"/>
<dbReference type="PANTHER" id="PTHR28641">
    <property type="match status" value="1"/>
</dbReference>